<keyword evidence="1" id="KW-0732">Signal</keyword>
<dbReference type="RefSeq" id="WP_255873341.1">
    <property type="nucleotide sequence ID" value="NZ_JACASI010000012.1"/>
</dbReference>
<evidence type="ECO:0000313" key="4">
    <source>
        <dbReference type="Proteomes" id="UP001205566"/>
    </source>
</evidence>
<comment type="caution">
    <text evidence="3">The sequence shown here is derived from an EMBL/GenBank/DDBJ whole genome shotgun (WGS) entry which is preliminary data.</text>
</comment>
<reference evidence="3" key="1">
    <citation type="thesis" date="2020" institute="Technische Universitat Dresden" country="Dresden, Germany">
        <title>The Agarolytic System of Microbulbifer elongatus PORT2, Isolated from Batu Karas, Pangandaran West Java Indonesia.</title>
        <authorList>
            <person name="Anggraeni S.R."/>
        </authorList>
    </citation>
    <scope>NUCLEOTIDE SEQUENCE</scope>
    <source>
        <strain evidence="3">PORT2</strain>
    </source>
</reference>
<dbReference type="EMBL" id="JACASI010000012">
    <property type="protein sequence ID" value="MCQ3828505.1"/>
    <property type="molecule type" value="Genomic_DNA"/>
</dbReference>
<proteinExistence type="predicted"/>
<sequence>MKRWQRSLILFFIPSSVLLGAALLQPQAPTPIRHHFTKIDATGTPLPAWAGPWACVCDHRTGLLWEVKTDSENIHDGLWTYSWYAEPRNKAASTPAAGAFVTASAENDPQPLGTPNQGDCYFEKERCDTADLIRRTRSEQLCGEQHWRLPTSAELKTLVYTDAKAGQPTIDTAFFPKTKRGDYWTSEQGRGLQNVYNYLNTGAVAISFVDGQTITIPHRNAAFVRLVSENSKSCH</sequence>
<protein>
    <submittedName>
        <fullName evidence="3">DUF1566 domain-containing protein</fullName>
    </submittedName>
</protein>
<accession>A0ABT1NX84</accession>
<name>A0ABT1NX84_9GAMM</name>
<dbReference type="Pfam" id="PF07603">
    <property type="entry name" value="Lcl_C"/>
    <property type="match status" value="1"/>
</dbReference>
<dbReference type="InterPro" id="IPR011460">
    <property type="entry name" value="Lcl_C"/>
</dbReference>
<feature type="domain" description="Lcl C-terminal" evidence="2">
    <location>
        <begin position="55"/>
        <end position="227"/>
    </location>
</feature>
<organism evidence="3 4">
    <name type="scientific">Microbulbifer elongatus</name>
    <dbReference type="NCBI Taxonomy" id="86173"/>
    <lineage>
        <taxon>Bacteria</taxon>
        <taxon>Pseudomonadati</taxon>
        <taxon>Pseudomonadota</taxon>
        <taxon>Gammaproteobacteria</taxon>
        <taxon>Cellvibrionales</taxon>
        <taxon>Microbulbiferaceae</taxon>
        <taxon>Microbulbifer</taxon>
    </lineage>
</organism>
<feature type="chain" id="PRO_5045562641" evidence="1">
    <location>
        <begin position="22"/>
        <end position="235"/>
    </location>
</feature>
<evidence type="ECO:0000259" key="2">
    <source>
        <dbReference type="Pfam" id="PF07603"/>
    </source>
</evidence>
<evidence type="ECO:0000256" key="1">
    <source>
        <dbReference type="SAM" id="SignalP"/>
    </source>
</evidence>
<dbReference type="Proteomes" id="UP001205566">
    <property type="component" value="Unassembled WGS sequence"/>
</dbReference>
<evidence type="ECO:0000313" key="3">
    <source>
        <dbReference type="EMBL" id="MCQ3828505.1"/>
    </source>
</evidence>
<gene>
    <name evidence="3" type="ORF">HXX02_03530</name>
</gene>
<keyword evidence="4" id="KW-1185">Reference proteome</keyword>
<feature type="signal peptide" evidence="1">
    <location>
        <begin position="1"/>
        <end position="21"/>
    </location>
</feature>